<accession>A0ABV4DWG2</accession>
<dbReference type="EMBL" id="JBGFFE010000007">
    <property type="protein sequence ID" value="MEY8763388.1"/>
    <property type="molecule type" value="Genomic_DNA"/>
</dbReference>
<reference evidence="1 2" key="1">
    <citation type="submission" date="2024-08" db="EMBL/GenBank/DDBJ databases">
        <title>Clostridium lapicellarii sp. nov., and Clostridium renhuaiense sp. nov., two species isolated from the mud in a fermentation cellar used for producing sauce-flavour Chinese liquors.</title>
        <authorList>
            <person name="Yang F."/>
            <person name="Wang H."/>
            <person name="Chen L.Q."/>
            <person name="Zhou N."/>
            <person name="Lu J.J."/>
            <person name="Pu X.X."/>
            <person name="Wan B."/>
            <person name="Wang L."/>
            <person name="Liu S.J."/>
        </authorList>
    </citation>
    <scope>NUCLEOTIDE SEQUENCE [LARGE SCALE GENOMIC DNA]</scope>
    <source>
        <strain evidence="1 2">MT-113</strain>
    </source>
</reference>
<evidence type="ECO:0008006" key="3">
    <source>
        <dbReference type="Google" id="ProtNLM"/>
    </source>
</evidence>
<evidence type="ECO:0000313" key="2">
    <source>
        <dbReference type="Proteomes" id="UP001565220"/>
    </source>
</evidence>
<proteinExistence type="predicted"/>
<evidence type="ECO:0000313" key="1">
    <source>
        <dbReference type="EMBL" id="MEY8763388.1"/>
    </source>
</evidence>
<name>A0ABV4DWG2_9CLOT</name>
<dbReference type="Proteomes" id="UP001565220">
    <property type="component" value="Unassembled WGS sequence"/>
</dbReference>
<organism evidence="1 2">
    <name type="scientific">Clostridium lapidicellarium</name>
    <dbReference type="NCBI Taxonomy" id="3240931"/>
    <lineage>
        <taxon>Bacteria</taxon>
        <taxon>Bacillati</taxon>
        <taxon>Bacillota</taxon>
        <taxon>Clostridia</taxon>
        <taxon>Eubacteriales</taxon>
        <taxon>Clostridiaceae</taxon>
        <taxon>Clostridium</taxon>
    </lineage>
</organism>
<protein>
    <recommendedName>
        <fullName evidence="3">Phage protein</fullName>
    </recommendedName>
</protein>
<keyword evidence="2" id="KW-1185">Reference proteome</keyword>
<sequence>MQYISAEEFLKQPSEVRKVFRDWWKENMQICDLYETTGKRSIISHIEGREHLNAVKDFIDDTIPLLTEGQLRKFIEDKTGGTIDLYYTHMEDKYYKTINKAKYLELSDLREIIFRMRFKSDEDIFKGYWKCALKIARGEFRK</sequence>
<comment type="caution">
    <text evidence="1">The sequence shown here is derived from an EMBL/GenBank/DDBJ whole genome shotgun (WGS) entry which is preliminary data.</text>
</comment>
<dbReference type="RefSeq" id="WP_369868790.1">
    <property type="nucleotide sequence ID" value="NZ_JBGFFE010000007.1"/>
</dbReference>
<gene>
    <name evidence="1" type="ORF">AB8S09_07000</name>
</gene>